<dbReference type="AlphaFoldDB" id="A0A1Q3CBR9"/>
<evidence type="ECO:0000313" key="1">
    <source>
        <dbReference type="EMBL" id="GAV77552.1"/>
    </source>
</evidence>
<gene>
    <name evidence="1" type="ORF">CFOL_v3_21023</name>
</gene>
<sequence>MANIRRSIELEPRTLNQGQLHHVREVAAGAVQKMEPKEGSATFERGAVIPVMEMQQMEAKRDLVDKFVKCTQKAKIDERPCQCSCNTNDIECLNQMKLGPPF</sequence>
<accession>A0A1Q3CBR9</accession>
<protein>
    <submittedName>
        <fullName evidence="1">Uncharacterized protein</fullName>
    </submittedName>
</protein>
<organism evidence="1 2">
    <name type="scientific">Cephalotus follicularis</name>
    <name type="common">Albany pitcher plant</name>
    <dbReference type="NCBI Taxonomy" id="3775"/>
    <lineage>
        <taxon>Eukaryota</taxon>
        <taxon>Viridiplantae</taxon>
        <taxon>Streptophyta</taxon>
        <taxon>Embryophyta</taxon>
        <taxon>Tracheophyta</taxon>
        <taxon>Spermatophyta</taxon>
        <taxon>Magnoliopsida</taxon>
        <taxon>eudicotyledons</taxon>
        <taxon>Gunneridae</taxon>
        <taxon>Pentapetalae</taxon>
        <taxon>rosids</taxon>
        <taxon>fabids</taxon>
        <taxon>Oxalidales</taxon>
        <taxon>Cephalotaceae</taxon>
        <taxon>Cephalotus</taxon>
    </lineage>
</organism>
<dbReference type="Proteomes" id="UP000187406">
    <property type="component" value="Unassembled WGS sequence"/>
</dbReference>
<comment type="caution">
    <text evidence="1">The sequence shown here is derived from an EMBL/GenBank/DDBJ whole genome shotgun (WGS) entry which is preliminary data.</text>
</comment>
<dbReference type="PANTHER" id="PTHR34808:SF5">
    <property type="entry name" value="SMP DOMAIN-CONTAINING PROTEIN"/>
    <property type="match status" value="1"/>
</dbReference>
<dbReference type="EMBL" id="BDDD01001647">
    <property type="protein sequence ID" value="GAV77552.1"/>
    <property type="molecule type" value="Genomic_DNA"/>
</dbReference>
<name>A0A1Q3CBR9_CEPFO</name>
<dbReference type="OrthoDB" id="1719804at2759"/>
<dbReference type="InParanoid" id="A0A1Q3CBR9"/>
<dbReference type="PANTHER" id="PTHR34808">
    <property type="entry name" value="EXPRESSED PROTEIN"/>
    <property type="match status" value="1"/>
</dbReference>
<reference evidence="2" key="1">
    <citation type="submission" date="2016-04" db="EMBL/GenBank/DDBJ databases">
        <title>Cephalotus genome sequencing.</title>
        <authorList>
            <person name="Fukushima K."/>
            <person name="Hasebe M."/>
            <person name="Fang X."/>
        </authorList>
    </citation>
    <scope>NUCLEOTIDE SEQUENCE [LARGE SCALE GENOMIC DNA]</scope>
    <source>
        <strain evidence="2">cv. St1</strain>
    </source>
</reference>
<evidence type="ECO:0000313" key="2">
    <source>
        <dbReference type="Proteomes" id="UP000187406"/>
    </source>
</evidence>
<keyword evidence="2" id="KW-1185">Reference proteome</keyword>
<proteinExistence type="predicted"/>